<feature type="compositionally biased region" description="Acidic residues" evidence="1">
    <location>
        <begin position="201"/>
        <end position="230"/>
    </location>
</feature>
<feature type="compositionally biased region" description="Acidic residues" evidence="1">
    <location>
        <begin position="38"/>
        <end position="48"/>
    </location>
</feature>
<feature type="compositionally biased region" description="Basic residues" evidence="1">
    <location>
        <begin position="181"/>
        <end position="195"/>
    </location>
</feature>
<dbReference type="InParanoid" id="E3M9N0"/>
<dbReference type="HOGENOM" id="CLU_853206_0_0_1"/>
<keyword evidence="4" id="KW-1185">Reference proteome</keyword>
<dbReference type="AlphaFoldDB" id="E3M9N0"/>
<dbReference type="EMBL" id="DS268430">
    <property type="protein sequence ID" value="EFO96254.1"/>
    <property type="molecule type" value="Genomic_DNA"/>
</dbReference>
<evidence type="ECO:0000259" key="2">
    <source>
        <dbReference type="Pfam" id="PF04435"/>
    </source>
</evidence>
<reference evidence="3" key="1">
    <citation type="submission" date="2007-07" db="EMBL/GenBank/DDBJ databases">
        <title>PCAP assembly of the Caenorhabditis remanei genome.</title>
        <authorList>
            <consortium name="The Caenorhabditis remanei Sequencing Consortium"/>
            <person name="Wilson R.K."/>
        </authorList>
    </citation>
    <scope>NUCLEOTIDE SEQUENCE [LARGE SCALE GENOMIC DNA]</scope>
    <source>
        <strain evidence="3">PB4641</strain>
    </source>
</reference>
<sequence>MDIHEEDEEEDIQQVLNNETLNDVPKNAEEVLNWYGMEDETDDEEAEEVQNISENRVEEPDENIDDEDEEAHAIDRNQDKDHFDEYPQPESPLIFEPREWILLWILKKEEMTHKIEKLIFLDLKLRALLLFLSSVRVTEAFKKQLEEYRCICRYDEHKQNAWIQSDCNEICVEGEHRKVAKNGKKKGKKNGKNGKIRKDEEQEDDDDDEDHDEKADDDDNAVVVDNEDDEVKANDEKVDDEEKDGDGKPDDDYMAVADDKEEDHLNAIPTMMTVGKLFAKLKEQLETYFEEKQQDMSLHLSLKKETEMKKKSLSGLAKLVIAIRDE</sequence>
<dbReference type="Proteomes" id="UP000008281">
    <property type="component" value="Unassembled WGS sequence"/>
</dbReference>
<evidence type="ECO:0000313" key="3">
    <source>
        <dbReference type="EMBL" id="EFO96254.1"/>
    </source>
</evidence>
<organism evidence="4">
    <name type="scientific">Caenorhabditis remanei</name>
    <name type="common">Caenorhabditis vulgaris</name>
    <dbReference type="NCBI Taxonomy" id="31234"/>
    <lineage>
        <taxon>Eukaryota</taxon>
        <taxon>Metazoa</taxon>
        <taxon>Ecdysozoa</taxon>
        <taxon>Nematoda</taxon>
        <taxon>Chromadorea</taxon>
        <taxon>Rhabditida</taxon>
        <taxon>Rhabditina</taxon>
        <taxon>Rhabditomorpha</taxon>
        <taxon>Rhabditoidea</taxon>
        <taxon>Rhabditidae</taxon>
        <taxon>Peloderinae</taxon>
        <taxon>Caenorhabditis</taxon>
    </lineage>
</organism>
<feature type="compositionally biased region" description="Acidic residues" evidence="1">
    <location>
        <begin position="59"/>
        <end position="68"/>
    </location>
</feature>
<evidence type="ECO:0000256" key="1">
    <source>
        <dbReference type="SAM" id="MobiDB-lite"/>
    </source>
</evidence>
<feature type="region of interest" description="Disordered" evidence="1">
    <location>
        <begin position="38"/>
        <end position="68"/>
    </location>
</feature>
<dbReference type="Pfam" id="PF04435">
    <property type="entry name" value="SPK"/>
    <property type="match status" value="1"/>
</dbReference>
<name>E3M9N0_CAERE</name>
<dbReference type="OMA" id="CNEICVE"/>
<feature type="domain" description="SPK" evidence="2">
    <location>
        <begin position="111"/>
        <end position="158"/>
    </location>
</feature>
<feature type="region of interest" description="Disordered" evidence="1">
    <location>
        <begin position="181"/>
        <end position="252"/>
    </location>
</feature>
<feature type="region of interest" description="Disordered" evidence="1">
    <location>
        <begin position="1"/>
        <end position="23"/>
    </location>
</feature>
<proteinExistence type="predicted"/>
<protein>
    <recommendedName>
        <fullName evidence="2">SPK domain-containing protein</fullName>
    </recommendedName>
</protein>
<accession>E3M9N0</accession>
<dbReference type="InterPro" id="IPR006570">
    <property type="entry name" value="SPK_dom"/>
</dbReference>
<evidence type="ECO:0000313" key="4">
    <source>
        <dbReference type="Proteomes" id="UP000008281"/>
    </source>
</evidence>
<feature type="compositionally biased region" description="Acidic residues" evidence="1">
    <location>
        <begin position="1"/>
        <end position="12"/>
    </location>
</feature>
<gene>
    <name evidence="3" type="ORF">CRE_14700</name>
</gene>